<dbReference type="Pfam" id="PF04536">
    <property type="entry name" value="TPM_phosphatase"/>
    <property type="match status" value="1"/>
</dbReference>
<proteinExistence type="predicted"/>
<keyword evidence="2" id="KW-1133">Transmembrane helix</keyword>
<evidence type="ECO:0000256" key="1">
    <source>
        <dbReference type="SAM" id="MobiDB-lite"/>
    </source>
</evidence>
<accession>A0ABW4BCW0</accession>
<feature type="region of interest" description="Disordered" evidence="1">
    <location>
        <begin position="430"/>
        <end position="449"/>
    </location>
</feature>
<gene>
    <name evidence="4" type="ORF">ACFQ41_03340</name>
</gene>
<dbReference type="PANTHER" id="PTHR30373:SF2">
    <property type="entry name" value="UPF0603 PROTEIN YGCG"/>
    <property type="match status" value="1"/>
</dbReference>
<dbReference type="InterPro" id="IPR007621">
    <property type="entry name" value="TPM_dom"/>
</dbReference>
<feature type="domain" description="TPM" evidence="3">
    <location>
        <begin position="45"/>
        <end position="168"/>
    </location>
</feature>
<dbReference type="RefSeq" id="WP_204117804.1">
    <property type="nucleotide sequence ID" value="NZ_BOLV01000001.1"/>
</dbReference>
<evidence type="ECO:0000256" key="2">
    <source>
        <dbReference type="SAM" id="Phobius"/>
    </source>
</evidence>
<organism evidence="4 5">
    <name type="scientific">Lacticaseibacillus suilingensis</name>
    <dbReference type="NCBI Taxonomy" id="2799577"/>
    <lineage>
        <taxon>Bacteria</taxon>
        <taxon>Bacillati</taxon>
        <taxon>Bacillota</taxon>
        <taxon>Bacilli</taxon>
        <taxon>Lactobacillales</taxon>
        <taxon>Lactobacillaceae</taxon>
        <taxon>Lacticaseibacillus</taxon>
    </lineage>
</organism>
<dbReference type="Proteomes" id="UP001597199">
    <property type="component" value="Unassembled WGS sequence"/>
</dbReference>
<protein>
    <submittedName>
        <fullName evidence="4">TPM domain-containing protein</fullName>
    </submittedName>
</protein>
<comment type="caution">
    <text evidence="4">The sequence shown here is derived from an EMBL/GenBank/DDBJ whole genome shotgun (WGS) entry which is preliminary data.</text>
</comment>
<dbReference type="PANTHER" id="PTHR30373">
    <property type="entry name" value="UPF0603 PROTEIN YGCG"/>
    <property type="match status" value="1"/>
</dbReference>
<keyword evidence="2" id="KW-0472">Membrane</keyword>
<dbReference type="EMBL" id="JBHTOA010000016">
    <property type="protein sequence ID" value="MFD1398339.1"/>
    <property type="molecule type" value="Genomic_DNA"/>
</dbReference>
<keyword evidence="2" id="KW-0812">Transmembrane</keyword>
<keyword evidence="5" id="KW-1185">Reference proteome</keyword>
<name>A0ABW4BCW0_9LACO</name>
<evidence type="ECO:0000259" key="3">
    <source>
        <dbReference type="Pfam" id="PF04536"/>
    </source>
</evidence>
<evidence type="ECO:0000313" key="5">
    <source>
        <dbReference type="Proteomes" id="UP001597199"/>
    </source>
</evidence>
<sequence length="449" mass="48946">MSKKQFSGWVLLLVGLMVGLWRGGQQVQAATLTPAQVTEAKRWYQDPQGVIKAKTQQALYQANAKTFAKLPGHPQIAVMVTSGKDEDELQDYANEQFKRYGFGQKGWDNGLLLTIEPKEKHYWLEVGYGLEPVVPDGAGADIVTGKVKTMLRAKQFDQAIAAIVNNTAKRVQAHASAISTPAQITARRAAEKRRDRVIVGLVLAMLAVALGMTVRFFSLRNRLALILTTQPDQFPILGLLASAGITLNPDRVPGGGWQLFNQQKAMQHSFAKIIRRDYVTWLVKLPHQAPQPYFYYRKDSPQLAKMPDAALAQMPSLTAVVTDETLLADNESMAGVVRSEVQIAGAYAERFARWLQPQSIKPDEASSVWWEFFMHVQPADAELSDEQLAATWQMILNHLRHPDTAQTAMAGVAPWAVTSFAPANTTSAGGFGSGGGGGASGGGGFGGSW</sequence>
<feature type="transmembrane region" description="Helical" evidence="2">
    <location>
        <begin position="197"/>
        <end position="217"/>
    </location>
</feature>
<evidence type="ECO:0000313" key="4">
    <source>
        <dbReference type="EMBL" id="MFD1398339.1"/>
    </source>
</evidence>
<dbReference type="Gene3D" id="3.10.310.50">
    <property type="match status" value="1"/>
</dbReference>
<reference evidence="5" key="1">
    <citation type="journal article" date="2019" name="Int. J. Syst. Evol. Microbiol.">
        <title>The Global Catalogue of Microorganisms (GCM) 10K type strain sequencing project: providing services to taxonomists for standard genome sequencing and annotation.</title>
        <authorList>
            <consortium name="The Broad Institute Genomics Platform"/>
            <consortium name="The Broad Institute Genome Sequencing Center for Infectious Disease"/>
            <person name="Wu L."/>
            <person name="Ma J."/>
        </authorList>
    </citation>
    <scope>NUCLEOTIDE SEQUENCE [LARGE SCALE GENOMIC DNA]</scope>
    <source>
        <strain evidence="5">CCM 9110</strain>
    </source>
</reference>